<dbReference type="EMBL" id="PXOT01000027">
    <property type="protein sequence ID" value="PSG87083.1"/>
    <property type="molecule type" value="Genomic_DNA"/>
</dbReference>
<proteinExistence type="predicted"/>
<dbReference type="Proteomes" id="UP000238430">
    <property type="component" value="Unassembled WGS sequence"/>
</dbReference>
<comment type="caution">
    <text evidence="1">The sequence shown here is derived from an EMBL/GenBank/DDBJ whole genome shotgun (WGS) entry which is preliminary data.</text>
</comment>
<evidence type="ECO:0000313" key="1">
    <source>
        <dbReference type="EMBL" id="PSG87083.1"/>
    </source>
</evidence>
<gene>
    <name evidence="1" type="ORF">C7H61_13310</name>
</gene>
<evidence type="ECO:0000313" key="2">
    <source>
        <dbReference type="Proteomes" id="UP000238430"/>
    </source>
</evidence>
<dbReference type="RefSeq" id="WP_106680547.1">
    <property type="nucleotide sequence ID" value="NZ_JACHWV010000002.1"/>
</dbReference>
<accession>A0A2T1N682</accession>
<sequence length="66" mass="7795">MKTDSTEFPLIIRCFGDLTLIQKQKCFFELILNGAVIATSDNYTDAIKKMNYKFYQLIEQQNRRLL</sequence>
<protein>
    <submittedName>
        <fullName evidence="1">Uncharacterized protein</fullName>
    </submittedName>
</protein>
<reference evidence="1 2" key="1">
    <citation type="submission" date="2018-03" db="EMBL/GenBank/DDBJ databases">
        <title>Mesoflavibacter sp. HG37 and Mesoflavibacter sp. HG96 sp.nov., two marine bacteria isolated from seawater of Western Pacific Ocean.</title>
        <authorList>
            <person name="Cheng H."/>
            <person name="Wu Y.-H."/>
            <person name="Guo L.-L."/>
            <person name="Xu X.-W."/>
        </authorList>
    </citation>
    <scope>NUCLEOTIDE SEQUENCE [LARGE SCALE GENOMIC DNA]</scope>
    <source>
        <strain evidence="1 2">KCTC 42117</strain>
    </source>
</reference>
<organism evidence="1 2">
    <name type="scientific">Mesoflavibacter zeaxanthinifaciens subsp. sabulilitoris</name>
    <dbReference type="NCBI Taxonomy" id="1520893"/>
    <lineage>
        <taxon>Bacteria</taxon>
        <taxon>Pseudomonadati</taxon>
        <taxon>Bacteroidota</taxon>
        <taxon>Flavobacteriia</taxon>
        <taxon>Flavobacteriales</taxon>
        <taxon>Flavobacteriaceae</taxon>
        <taxon>Mesoflavibacter</taxon>
    </lineage>
</organism>
<keyword evidence="2" id="KW-1185">Reference proteome</keyword>
<dbReference type="AlphaFoldDB" id="A0A2T1N682"/>
<name>A0A2T1N682_9FLAO</name>